<dbReference type="InterPro" id="IPR002641">
    <property type="entry name" value="PNPLA_dom"/>
</dbReference>
<dbReference type="GO" id="GO:0016042">
    <property type="term" value="P:lipid catabolic process"/>
    <property type="evidence" value="ECO:0007669"/>
    <property type="project" value="UniProtKB-UniRule"/>
</dbReference>
<comment type="caution">
    <text evidence="4">Lacks conserved residue(s) required for the propagation of feature annotation.</text>
</comment>
<proteinExistence type="predicted"/>
<evidence type="ECO:0000259" key="5">
    <source>
        <dbReference type="PROSITE" id="PS51635"/>
    </source>
</evidence>
<organism evidence="6 7">
    <name type="scientific">Romboutsia hominis</name>
    <dbReference type="NCBI Taxonomy" id="1507512"/>
    <lineage>
        <taxon>Bacteria</taxon>
        <taxon>Bacillati</taxon>
        <taxon>Bacillota</taxon>
        <taxon>Clostridia</taxon>
        <taxon>Peptostreptococcales</taxon>
        <taxon>Peptostreptococcaceae</taxon>
        <taxon>Romboutsia</taxon>
    </lineage>
</organism>
<dbReference type="GO" id="GO:0016787">
    <property type="term" value="F:hydrolase activity"/>
    <property type="evidence" value="ECO:0007669"/>
    <property type="project" value="UniProtKB-UniRule"/>
</dbReference>
<keyword evidence="7" id="KW-1185">Reference proteome</keyword>
<gene>
    <name evidence="6" type="ORF">FRIFI_2326</name>
</gene>
<dbReference type="Proteomes" id="UP000245695">
    <property type="component" value="Chromosome 1"/>
</dbReference>
<feature type="active site" description="Proton acceptor" evidence="4">
    <location>
        <position position="179"/>
    </location>
</feature>
<evidence type="ECO:0000256" key="2">
    <source>
        <dbReference type="ARBA" id="ARBA00022963"/>
    </source>
</evidence>
<feature type="domain" description="PNPLA" evidence="5">
    <location>
        <begin position="4"/>
        <end position="192"/>
    </location>
</feature>
<dbReference type="InterPro" id="IPR016035">
    <property type="entry name" value="Acyl_Trfase/lysoPLipase"/>
</dbReference>
<dbReference type="Gene3D" id="3.40.1090.10">
    <property type="entry name" value="Cytosolic phospholipase A2 catalytic domain"/>
    <property type="match status" value="2"/>
</dbReference>
<keyword evidence="1 4" id="KW-0378">Hydrolase</keyword>
<sequence length="403" mass="46582">MKGLILEGGGTKGAYQIGAYKALIDLGIEFNGVAGTSIGALNGAYILQNDIEVMEEIWLKYDYTHFMNIDEETYEKYKNVDFTTKSFNTVIELMNKARKNEGIDISPLKKLLQDTLNEDAIRNSKRDFGLVTVTWDKKINPHPMYLEQIPKGRLVDYLIASASLPIFKLDKIDDKLYLDGMFFDNMPISLLVDKGYEDLVVIRLLDDFLGKKNLNKHQDINIKTIIPSEYLGGSLNKDKDSVKRNIDLGYLDTMKAYNRYEGIKYYFNADYKYDEEYCFYKLKHIDKETIENLCTVLGIKREASTRCLLESVIPRVGELLNLEKEFSYQDLFYAIYEKKLEENNISRVKLYDFNKLVETVNKNITDNNSHKLNAETLAIISLQKNKLAKIITNYFLKDFKTQG</sequence>
<dbReference type="CDD" id="cd07209">
    <property type="entry name" value="Pat_hypo_Ecoli_Z1214_like"/>
    <property type="match status" value="1"/>
</dbReference>
<dbReference type="AlphaFoldDB" id="A0A2P2BU42"/>
<feature type="short sequence motif" description="GXGXXG" evidence="4">
    <location>
        <begin position="8"/>
        <end position="13"/>
    </location>
</feature>
<accession>A0A2P2BU42</accession>
<dbReference type="EMBL" id="LN650648">
    <property type="protein sequence ID" value="CEI73852.1"/>
    <property type="molecule type" value="Genomic_DNA"/>
</dbReference>
<keyword evidence="3 4" id="KW-0443">Lipid metabolism</keyword>
<evidence type="ECO:0000256" key="3">
    <source>
        <dbReference type="ARBA" id="ARBA00023098"/>
    </source>
</evidence>
<dbReference type="SUPFAM" id="SSF52151">
    <property type="entry name" value="FabD/lysophospholipase-like"/>
    <property type="match status" value="1"/>
</dbReference>
<evidence type="ECO:0000313" key="6">
    <source>
        <dbReference type="EMBL" id="CEI73852.1"/>
    </source>
</evidence>
<name>A0A2P2BU42_9FIRM</name>
<reference evidence="6 7" key="1">
    <citation type="submission" date="2014-09" db="EMBL/GenBank/DDBJ databases">
        <authorList>
            <person name="Hornung B.V."/>
        </authorList>
    </citation>
    <scope>NUCLEOTIDE SEQUENCE [LARGE SCALE GENOMIC DNA]</scope>
    <source>
        <strain evidence="6 7">FRIFI</strain>
    </source>
</reference>
<dbReference type="PANTHER" id="PTHR14226:SF29">
    <property type="entry name" value="NEUROPATHY TARGET ESTERASE SWS"/>
    <property type="match status" value="1"/>
</dbReference>
<feature type="active site" description="Nucleophile" evidence="4">
    <location>
        <position position="37"/>
    </location>
</feature>
<protein>
    <submittedName>
        <fullName evidence="6">Phospholipase, patatin</fullName>
    </submittedName>
</protein>
<dbReference type="KEGG" id="rhom:FRIFI_2326"/>
<evidence type="ECO:0000313" key="7">
    <source>
        <dbReference type="Proteomes" id="UP000245695"/>
    </source>
</evidence>
<evidence type="ECO:0000256" key="1">
    <source>
        <dbReference type="ARBA" id="ARBA00022801"/>
    </source>
</evidence>
<dbReference type="PANTHER" id="PTHR14226">
    <property type="entry name" value="NEUROPATHY TARGET ESTERASE/SWISS CHEESE D.MELANOGASTER"/>
    <property type="match status" value="1"/>
</dbReference>
<feature type="short sequence motif" description="GXSXG" evidence="4">
    <location>
        <begin position="35"/>
        <end position="39"/>
    </location>
</feature>
<dbReference type="Pfam" id="PF01734">
    <property type="entry name" value="Patatin"/>
    <property type="match status" value="1"/>
</dbReference>
<dbReference type="PROSITE" id="PS51635">
    <property type="entry name" value="PNPLA"/>
    <property type="match status" value="1"/>
</dbReference>
<keyword evidence="2 4" id="KW-0442">Lipid degradation</keyword>
<evidence type="ECO:0000256" key="4">
    <source>
        <dbReference type="PROSITE-ProRule" id="PRU01161"/>
    </source>
</evidence>
<dbReference type="InterPro" id="IPR050301">
    <property type="entry name" value="NTE"/>
</dbReference>
<dbReference type="RefSeq" id="WP_092924022.1">
    <property type="nucleotide sequence ID" value="NZ_FJTZ01000012.1"/>
</dbReference>